<keyword evidence="3" id="KW-1185">Reference proteome</keyword>
<dbReference type="Proteomes" id="UP000315364">
    <property type="component" value="Chromosome"/>
</dbReference>
<dbReference type="KEGG" id="dea:FPZ08_14595"/>
<keyword evidence="2" id="KW-0378">Hydrolase</keyword>
<dbReference type="PRINTS" id="PR00111">
    <property type="entry name" value="ABHYDROLASE"/>
</dbReference>
<evidence type="ECO:0000259" key="1">
    <source>
        <dbReference type="Pfam" id="PF12697"/>
    </source>
</evidence>
<dbReference type="Pfam" id="PF12697">
    <property type="entry name" value="Abhydrolase_6"/>
    <property type="match status" value="1"/>
</dbReference>
<dbReference type="EMBL" id="CP042304">
    <property type="protein sequence ID" value="QDZ11863.1"/>
    <property type="molecule type" value="Genomic_DNA"/>
</dbReference>
<accession>A0A5B8LUR5</accession>
<dbReference type="PANTHER" id="PTHR43194:SF2">
    <property type="entry name" value="PEROXISOMAL MEMBRANE PROTEIN LPX1"/>
    <property type="match status" value="1"/>
</dbReference>
<organism evidence="2 3">
    <name type="scientific">Devosia ginsengisoli</name>
    <dbReference type="NCBI Taxonomy" id="400770"/>
    <lineage>
        <taxon>Bacteria</taxon>
        <taxon>Pseudomonadati</taxon>
        <taxon>Pseudomonadota</taxon>
        <taxon>Alphaproteobacteria</taxon>
        <taxon>Hyphomicrobiales</taxon>
        <taxon>Devosiaceae</taxon>
        <taxon>Devosia</taxon>
    </lineage>
</organism>
<dbReference type="InterPro" id="IPR050228">
    <property type="entry name" value="Carboxylesterase_BioH"/>
</dbReference>
<dbReference type="OrthoDB" id="9793083at2"/>
<evidence type="ECO:0000313" key="3">
    <source>
        <dbReference type="Proteomes" id="UP000315364"/>
    </source>
</evidence>
<dbReference type="GO" id="GO:0016787">
    <property type="term" value="F:hydrolase activity"/>
    <property type="evidence" value="ECO:0007669"/>
    <property type="project" value="UniProtKB-KW"/>
</dbReference>
<evidence type="ECO:0000313" key="2">
    <source>
        <dbReference type="EMBL" id="QDZ11863.1"/>
    </source>
</evidence>
<dbReference type="SUPFAM" id="SSF53474">
    <property type="entry name" value="alpha/beta-Hydrolases"/>
    <property type="match status" value="1"/>
</dbReference>
<dbReference type="Gene3D" id="3.40.50.1820">
    <property type="entry name" value="alpha/beta hydrolase"/>
    <property type="match status" value="1"/>
</dbReference>
<dbReference type="InterPro" id="IPR029058">
    <property type="entry name" value="AB_hydrolase_fold"/>
</dbReference>
<protein>
    <submittedName>
        <fullName evidence="2">Alpha/beta fold hydrolase</fullName>
    </submittedName>
</protein>
<dbReference type="InterPro" id="IPR000073">
    <property type="entry name" value="AB_hydrolase_1"/>
</dbReference>
<dbReference type="AlphaFoldDB" id="A0A5B8LUR5"/>
<reference evidence="2 3" key="1">
    <citation type="submission" date="2019-07" db="EMBL/GenBank/DDBJ databases">
        <title>Full genome sequence of Devosia sp. Gsoil 520.</title>
        <authorList>
            <person name="Im W.-T."/>
        </authorList>
    </citation>
    <scope>NUCLEOTIDE SEQUENCE [LARGE SCALE GENOMIC DNA]</scope>
    <source>
        <strain evidence="2 3">Gsoil 520</strain>
    </source>
</reference>
<proteinExistence type="predicted"/>
<feature type="domain" description="AB hydrolase-1" evidence="1">
    <location>
        <begin position="40"/>
        <end position="261"/>
    </location>
</feature>
<name>A0A5B8LUR5_9HYPH</name>
<gene>
    <name evidence="2" type="ORF">FPZ08_14595</name>
</gene>
<dbReference type="PANTHER" id="PTHR43194">
    <property type="entry name" value="HYDROLASE ALPHA/BETA FOLD FAMILY"/>
    <property type="match status" value="1"/>
</dbReference>
<sequence length="272" mass="28873">MNYGVIKVMQHFVEVGLCRISANVSALRPDAPWLVFSNSLMTDHTIWAAQQAHFAGRYNILAYDQRGHGRSDAPAKVSFADLSGDVLALLDHFDIASCIYVGLSMGVPTGLNFAAGNPGRVTAMILSDGQMATQPSGRQTWQARIDLARAEGMAHVADDTVARWFDPAFIASGGAETLRQAAAEMQVDGYCACAAALQDYDFTTAAAGLTVPVQLLAGANDGAMPTVMAAMAETIRGASLSVIEGAGHIPNVEKPEAFNRAMETFLTFITKS</sequence>